<reference evidence="1 2" key="1">
    <citation type="submission" date="2017-06" db="EMBL/GenBank/DDBJ databases">
        <authorList>
            <person name="Kim H.J."/>
            <person name="Triplett B.A."/>
        </authorList>
    </citation>
    <scope>NUCLEOTIDE SEQUENCE [LARGE SCALE GENOMIC DNA]</scope>
    <source>
        <strain evidence="1 2">DSM 29052</strain>
    </source>
</reference>
<keyword evidence="2" id="KW-1185">Reference proteome</keyword>
<proteinExistence type="predicted"/>
<evidence type="ECO:0000313" key="1">
    <source>
        <dbReference type="EMBL" id="SNR76021.1"/>
    </source>
</evidence>
<evidence type="ECO:0000313" key="2">
    <source>
        <dbReference type="Proteomes" id="UP000198417"/>
    </source>
</evidence>
<name>A0A238YZ60_9RHOB</name>
<gene>
    <name evidence="1" type="ORF">SAMN06265370_12140</name>
</gene>
<sequence>MLWACHWDAKQTLARKCEQLLLSCSEGTLNIPNISALEVLGLVVNSNIETRPLNLHQRPSNFCV</sequence>
<dbReference type="AlphaFoldDB" id="A0A238YZ60"/>
<organism evidence="1 2">
    <name type="scientific">Puniceibacterium sediminis</name>
    <dbReference type="NCBI Taxonomy" id="1608407"/>
    <lineage>
        <taxon>Bacteria</taxon>
        <taxon>Pseudomonadati</taxon>
        <taxon>Pseudomonadota</taxon>
        <taxon>Alphaproteobacteria</taxon>
        <taxon>Rhodobacterales</taxon>
        <taxon>Paracoccaceae</taxon>
        <taxon>Puniceibacterium</taxon>
    </lineage>
</organism>
<dbReference type="EMBL" id="FZNN01000021">
    <property type="protein sequence ID" value="SNR76021.1"/>
    <property type="molecule type" value="Genomic_DNA"/>
</dbReference>
<dbReference type="Proteomes" id="UP000198417">
    <property type="component" value="Unassembled WGS sequence"/>
</dbReference>
<protein>
    <submittedName>
        <fullName evidence="1">Uncharacterized protein</fullName>
    </submittedName>
</protein>
<accession>A0A238YZ60</accession>